<accession>A0A084VTJ1</accession>
<dbReference type="VEuPathDB" id="VectorBase:ASIS003422"/>
<dbReference type="EMBL" id="ATLV01016357">
    <property type="status" value="NOT_ANNOTATED_CDS"/>
    <property type="molecule type" value="Genomic_DNA"/>
</dbReference>
<feature type="region of interest" description="Disordered" evidence="1">
    <location>
        <begin position="121"/>
        <end position="141"/>
    </location>
</feature>
<protein>
    <submittedName>
        <fullName evidence="2 3">Uncharacterized protein</fullName>
    </submittedName>
</protein>
<reference evidence="2 4" key="1">
    <citation type="journal article" date="2014" name="BMC Genomics">
        <title>Genome sequence of Anopheles sinensis provides insight into genetics basis of mosquito competence for malaria parasites.</title>
        <authorList>
            <person name="Zhou D."/>
            <person name="Zhang D."/>
            <person name="Ding G."/>
            <person name="Shi L."/>
            <person name="Hou Q."/>
            <person name="Ye Y."/>
            <person name="Xu Y."/>
            <person name="Zhou H."/>
            <person name="Xiong C."/>
            <person name="Li S."/>
            <person name="Yu J."/>
            <person name="Hong S."/>
            <person name="Yu X."/>
            <person name="Zou P."/>
            <person name="Chen C."/>
            <person name="Chang X."/>
            <person name="Wang W."/>
            <person name="Lv Y."/>
            <person name="Sun Y."/>
            <person name="Ma L."/>
            <person name="Shen B."/>
            <person name="Zhu C."/>
        </authorList>
    </citation>
    <scope>NUCLEOTIDE SEQUENCE [LARGE SCALE GENOMIC DNA]</scope>
</reference>
<dbReference type="EnsemblMetazoa" id="ASIC008878-RA">
    <property type="protein sequence ID" value="ASIC008878-PA"/>
    <property type="gene ID" value="ASIC008878"/>
</dbReference>
<name>A0A084VTJ1_ANOSI</name>
<feature type="compositionally biased region" description="Polar residues" evidence="1">
    <location>
        <begin position="121"/>
        <end position="133"/>
    </location>
</feature>
<dbReference type="Proteomes" id="UP000030765">
    <property type="component" value="Unassembled WGS sequence"/>
</dbReference>
<dbReference type="EMBL" id="KE525079">
    <property type="protein sequence ID" value="KFB41285.1"/>
    <property type="molecule type" value="Genomic_DNA"/>
</dbReference>
<reference evidence="3" key="2">
    <citation type="submission" date="2020-05" db="UniProtKB">
        <authorList>
            <consortium name="EnsemblMetazoa"/>
        </authorList>
    </citation>
    <scope>IDENTIFICATION</scope>
</reference>
<organism evidence="2">
    <name type="scientific">Anopheles sinensis</name>
    <name type="common">Mosquito</name>
    <dbReference type="NCBI Taxonomy" id="74873"/>
    <lineage>
        <taxon>Eukaryota</taxon>
        <taxon>Metazoa</taxon>
        <taxon>Ecdysozoa</taxon>
        <taxon>Arthropoda</taxon>
        <taxon>Hexapoda</taxon>
        <taxon>Insecta</taxon>
        <taxon>Pterygota</taxon>
        <taxon>Neoptera</taxon>
        <taxon>Endopterygota</taxon>
        <taxon>Diptera</taxon>
        <taxon>Nematocera</taxon>
        <taxon>Culicoidea</taxon>
        <taxon>Culicidae</taxon>
        <taxon>Anophelinae</taxon>
        <taxon>Anopheles</taxon>
    </lineage>
</organism>
<dbReference type="VEuPathDB" id="VectorBase:ASIC008878"/>
<proteinExistence type="predicted"/>
<dbReference type="AlphaFoldDB" id="A0A084VTJ1"/>
<gene>
    <name evidence="2" type="ORF">ZHAS_00008878</name>
</gene>
<evidence type="ECO:0000256" key="1">
    <source>
        <dbReference type="SAM" id="MobiDB-lite"/>
    </source>
</evidence>
<sequence length="176" mass="20321">MKPFRVCGEVHGIVESESPRITYVPLPAYKGCTNSCFEAGEFELKFWIDWCSPNVPTPSLLMNRHIQDVEFVVNTEPTDFYIFYGCSQKYRTKFMMYLKPTCSYDCLPLMSYSWNRSDLSSSATTRESPAKQSRNGKRVSIYRTTENGDQRSLLSRQRPNLWITLLLVAVLFVVQA</sequence>
<evidence type="ECO:0000313" key="2">
    <source>
        <dbReference type="EMBL" id="KFB41285.1"/>
    </source>
</evidence>
<evidence type="ECO:0000313" key="4">
    <source>
        <dbReference type="Proteomes" id="UP000030765"/>
    </source>
</evidence>
<keyword evidence="4" id="KW-1185">Reference proteome</keyword>
<evidence type="ECO:0000313" key="3">
    <source>
        <dbReference type="EnsemblMetazoa" id="ASIC008878-PA"/>
    </source>
</evidence>